<feature type="transmembrane region" description="Helical" evidence="11">
    <location>
        <begin position="51"/>
        <end position="80"/>
    </location>
</feature>
<dbReference type="InterPro" id="IPR050083">
    <property type="entry name" value="HtpX_protease"/>
</dbReference>
<dbReference type="RefSeq" id="WP_058581982.1">
    <property type="nucleotide sequence ID" value="NZ_LOPU01000029.1"/>
</dbReference>
<sequence>MTTRTPLATRDSELTRRILTTLALVVALDAMLVAVVGFLLAPWLAPFGDAVAAALGVASLPSSVRAVAVAVPVVSLFLWLQLRYTRRQTLTAVDARVVADDEYTDLRGRVTRLSSQADLTPPALAVAETSVPNSFTVGGLRESVLVVSMGLLETLSDEELDAVLAHELAHVKNHDATVMTLATFLPAVTSGQFSLLDAVTPRGVSRGATTVALGVVAAVLFGLSAAVGGALDSLSGLVLVVLFSLLFGGIVLGVVTTPVVSLAGRLSRSREFAADRAAALSTGNPAAVAAAIRRLDSAVPVAPNRDLRRSAGVRGLCFLPHGFETDRDEADGFSVTVETHPAATERVARLRELAGELEEQ</sequence>
<dbReference type="Proteomes" id="UP000054387">
    <property type="component" value="Unassembled WGS sequence"/>
</dbReference>
<dbReference type="Gene3D" id="3.30.2010.10">
    <property type="entry name" value="Metalloproteases ('zincins'), catalytic domain"/>
    <property type="match status" value="1"/>
</dbReference>
<dbReference type="STRING" id="1514971.AUR64_13505"/>
<dbReference type="InterPro" id="IPR001915">
    <property type="entry name" value="Peptidase_M48"/>
</dbReference>
<evidence type="ECO:0000256" key="3">
    <source>
        <dbReference type="ARBA" id="ARBA00022692"/>
    </source>
</evidence>
<dbReference type="PANTHER" id="PTHR43221:SF2">
    <property type="entry name" value="PROTEASE HTPX HOMOLOG"/>
    <property type="match status" value="1"/>
</dbReference>
<reference evidence="13 14" key="1">
    <citation type="submission" date="2015-12" db="EMBL/GenBank/DDBJ databases">
        <title>Haloprofundus marisrubri gen. nov., sp. nov., an extremely halophilic archaeon isolated from the Discovery deep brine-seawater interface in the Red Sea.</title>
        <authorList>
            <person name="Zhang G."/>
            <person name="Stingl U."/>
            <person name="Rashid M."/>
        </authorList>
    </citation>
    <scope>NUCLEOTIDE SEQUENCE [LARGE SCALE GENOMIC DNA]</scope>
    <source>
        <strain evidence="13 14">SB9</strain>
    </source>
</reference>
<accession>A0A0W1R641</accession>
<keyword evidence="5 10" id="KW-0378">Hydrolase</keyword>
<feature type="transmembrane region" description="Helical" evidence="11">
    <location>
        <begin position="21"/>
        <end position="45"/>
    </location>
</feature>
<gene>
    <name evidence="13" type="ORF">AUR64_13505</name>
</gene>
<keyword evidence="9 11" id="KW-0472">Membrane</keyword>
<keyword evidence="3 11" id="KW-0812">Transmembrane</keyword>
<dbReference type="Pfam" id="PF01435">
    <property type="entry name" value="Peptidase_M48"/>
    <property type="match status" value="1"/>
</dbReference>
<evidence type="ECO:0000256" key="9">
    <source>
        <dbReference type="ARBA" id="ARBA00023136"/>
    </source>
</evidence>
<dbReference type="GO" id="GO:0046872">
    <property type="term" value="F:metal ion binding"/>
    <property type="evidence" value="ECO:0007669"/>
    <property type="project" value="UniProtKB-KW"/>
</dbReference>
<evidence type="ECO:0000313" key="14">
    <source>
        <dbReference type="Proteomes" id="UP000054387"/>
    </source>
</evidence>
<keyword evidence="8 10" id="KW-0482">Metalloprotease</keyword>
<keyword evidence="4" id="KW-0479">Metal-binding</keyword>
<evidence type="ECO:0000256" key="10">
    <source>
        <dbReference type="RuleBase" id="RU003983"/>
    </source>
</evidence>
<keyword evidence="1" id="KW-1003">Cell membrane</keyword>
<evidence type="ECO:0000256" key="4">
    <source>
        <dbReference type="ARBA" id="ARBA00022723"/>
    </source>
</evidence>
<keyword evidence="14" id="KW-1185">Reference proteome</keyword>
<dbReference type="GO" id="GO:0006508">
    <property type="term" value="P:proteolysis"/>
    <property type="evidence" value="ECO:0007669"/>
    <property type="project" value="UniProtKB-KW"/>
</dbReference>
<evidence type="ECO:0000256" key="11">
    <source>
        <dbReference type="SAM" id="Phobius"/>
    </source>
</evidence>
<proteinExistence type="inferred from homology"/>
<name>A0A0W1R641_9EURY</name>
<dbReference type="AlphaFoldDB" id="A0A0W1R641"/>
<keyword evidence="6 10" id="KW-0862">Zinc</keyword>
<keyword evidence="7 11" id="KW-1133">Transmembrane helix</keyword>
<organism evidence="13 14">
    <name type="scientific">Haloprofundus marisrubri</name>
    <dbReference type="NCBI Taxonomy" id="1514971"/>
    <lineage>
        <taxon>Archaea</taxon>
        <taxon>Methanobacteriati</taxon>
        <taxon>Methanobacteriota</taxon>
        <taxon>Stenosarchaea group</taxon>
        <taxon>Halobacteria</taxon>
        <taxon>Halobacteriales</taxon>
        <taxon>Haloferacaceae</taxon>
        <taxon>Haloprofundus</taxon>
    </lineage>
</organism>
<keyword evidence="2 10" id="KW-0645">Protease</keyword>
<evidence type="ECO:0000256" key="5">
    <source>
        <dbReference type="ARBA" id="ARBA00022801"/>
    </source>
</evidence>
<protein>
    <recommendedName>
        <fullName evidence="12">Peptidase M48 domain-containing protein</fullName>
    </recommendedName>
</protein>
<dbReference type="PANTHER" id="PTHR43221">
    <property type="entry name" value="PROTEASE HTPX"/>
    <property type="match status" value="1"/>
</dbReference>
<dbReference type="OrthoDB" id="28389at2157"/>
<evidence type="ECO:0000256" key="6">
    <source>
        <dbReference type="ARBA" id="ARBA00022833"/>
    </source>
</evidence>
<dbReference type="EMBL" id="LOPU01000029">
    <property type="protein sequence ID" value="KTG08830.1"/>
    <property type="molecule type" value="Genomic_DNA"/>
</dbReference>
<feature type="domain" description="Peptidase M48" evidence="12">
    <location>
        <begin position="105"/>
        <end position="353"/>
    </location>
</feature>
<comment type="cofactor">
    <cofactor evidence="10">
        <name>Zn(2+)</name>
        <dbReference type="ChEBI" id="CHEBI:29105"/>
    </cofactor>
    <text evidence="10">Binds 1 zinc ion per subunit.</text>
</comment>
<evidence type="ECO:0000256" key="8">
    <source>
        <dbReference type="ARBA" id="ARBA00023049"/>
    </source>
</evidence>
<dbReference type="GO" id="GO:0004222">
    <property type="term" value="F:metalloendopeptidase activity"/>
    <property type="evidence" value="ECO:0007669"/>
    <property type="project" value="InterPro"/>
</dbReference>
<comment type="similarity">
    <text evidence="10">Belongs to the peptidase M48 family.</text>
</comment>
<comment type="caution">
    <text evidence="13">The sequence shown here is derived from an EMBL/GenBank/DDBJ whole genome shotgun (WGS) entry which is preliminary data.</text>
</comment>
<feature type="transmembrane region" description="Helical" evidence="11">
    <location>
        <begin position="211"/>
        <end position="231"/>
    </location>
</feature>
<evidence type="ECO:0000313" key="13">
    <source>
        <dbReference type="EMBL" id="KTG08830.1"/>
    </source>
</evidence>
<evidence type="ECO:0000256" key="2">
    <source>
        <dbReference type="ARBA" id="ARBA00022670"/>
    </source>
</evidence>
<evidence type="ECO:0000259" key="12">
    <source>
        <dbReference type="Pfam" id="PF01435"/>
    </source>
</evidence>
<feature type="transmembrane region" description="Helical" evidence="11">
    <location>
        <begin position="237"/>
        <end position="260"/>
    </location>
</feature>
<evidence type="ECO:0000256" key="1">
    <source>
        <dbReference type="ARBA" id="ARBA00022475"/>
    </source>
</evidence>
<evidence type="ECO:0000256" key="7">
    <source>
        <dbReference type="ARBA" id="ARBA00022989"/>
    </source>
</evidence>